<name>A0A3N7HN24_9BURK</name>
<sequence>MLTSLFGDLGPPRDPSKKTRQEPEGPDQGFAATAILESMATEVNDQGKMVDRHQHDLVVSGSPAQAIRDHFATTRADLETASRLITLLDPVGIWASAVIKALSDAGGRPIERLHLREQTTLRTLATIERTTLVRRHEETLKIYHADVRAPGRENAEIPIALMERSHMTTVVVGPMQPHAIDALLASLLEAVSLPTWRCPNLLFMLPPSAVWIANKISAVSWPTRLHVHVLNEPMTSASSVWNAMLGMWNHVKTQPAWEPPNAALGVADYPIKVADLQASAPVPLSTTPSVTPSVMSGPRPAQALPPGLRTVHQPPAMRVSSHHALDPSKAHNALNDMLTIDGLLGCAVVDGTTGLVLARESREDQPADLDLSAAASAQVLRAHRLAARNMGLSDQIDEVMVSAGNRQQVLRTVSRHPDLFLLALLDKQRANLALARYKLMEVEKGLV</sequence>
<evidence type="ECO:0000313" key="3">
    <source>
        <dbReference type="Proteomes" id="UP000267464"/>
    </source>
</evidence>
<gene>
    <name evidence="2" type="ORF">DZC73_15395</name>
</gene>
<dbReference type="RefSeq" id="WP_124541254.1">
    <property type="nucleotide sequence ID" value="NZ_QUSW01000004.1"/>
</dbReference>
<feature type="compositionally biased region" description="Basic and acidic residues" evidence="1">
    <location>
        <begin position="14"/>
        <end position="23"/>
    </location>
</feature>
<keyword evidence="3" id="KW-1185">Reference proteome</keyword>
<dbReference type="Gene3D" id="3.30.450.30">
    <property type="entry name" value="Dynein light chain 2a, cytoplasmic"/>
    <property type="match status" value="1"/>
</dbReference>
<comment type="caution">
    <text evidence="2">The sequence shown here is derived from an EMBL/GenBank/DDBJ whole genome shotgun (WGS) entry which is preliminary data.</text>
</comment>
<dbReference type="AlphaFoldDB" id="A0A3N7HN24"/>
<reference evidence="2 3" key="2">
    <citation type="submission" date="2018-12" db="EMBL/GenBank/DDBJ databases">
        <title>Rhizobacter gummiphilus sp. nov., a rubber-degrading bacterium isolated from the soil of a botanical garden in Japan.</title>
        <authorList>
            <person name="Shunsuke S.S."/>
        </authorList>
    </citation>
    <scope>NUCLEOTIDE SEQUENCE [LARGE SCALE GENOMIC DNA]</scope>
    <source>
        <strain evidence="2 3">S-16</strain>
    </source>
</reference>
<evidence type="ECO:0000313" key="2">
    <source>
        <dbReference type="EMBL" id="RQP23534.1"/>
    </source>
</evidence>
<organism evidence="2 3">
    <name type="scientific">Piscinibacter terrae</name>
    <dbReference type="NCBI Taxonomy" id="2496871"/>
    <lineage>
        <taxon>Bacteria</taxon>
        <taxon>Pseudomonadati</taxon>
        <taxon>Pseudomonadota</taxon>
        <taxon>Betaproteobacteria</taxon>
        <taxon>Burkholderiales</taxon>
        <taxon>Sphaerotilaceae</taxon>
        <taxon>Piscinibacter</taxon>
    </lineage>
</organism>
<accession>A0A3N7HN24</accession>
<reference evidence="2 3" key="1">
    <citation type="submission" date="2018-08" db="EMBL/GenBank/DDBJ databases">
        <authorList>
            <person name="Khan S.A."/>
            <person name="Jeon C.O."/>
            <person name="Chun B.H."/>
            <person name="Jeong S.E."/>
        </authorList>
    </citation>
    <scope>NUCLEOTIDE SEQUENCE [LARGE SCALE GENOMIC DNA]</scope>
    <source>
        <strain evidence="2 3">S-16</strain>
    </source>
</reference>
<protein>
    <submittedName>
        <fullName evidence="2">Uncharacterized protein</fullName>
    </submittedName>
</protein>
<feature type="region of interest" description="Disordered" evidence="1">
    <location>
        <begin position="1"/>
        <end position="27"/>
    </location>
</feature>
<dbReference type="OrthoDB" id="3781969at2"/>
<dbReference type="Proteomes" id="UP000267464">
    <property type="component" value="Unassembled WGS sequence"/>
</dbReference>
<evidence type="ECO:0000256" key="1">
    <source>
        <dbReference type="SAM" id="MobiDB-lite"/>
    </source>
</evidence>
<proteinExistence type="predicted"/>
<dbReference type="SUPFAM" id="SSF103196">
    <property type="entry name" value="Roadblock/LC7 domain"/>
    <property type="match status" value="1"/>
</dbReference>
<dbReference type="EMBL" id="QUSW01000004">
    <property type="protein sequence ID" value="RQP23534.1"/>
    <property type="molecule type" value="Genomic_DNA"/>
</dbReference>